<organism evidence="1">
    <name type="scientific">Anguilla anguilla</name>
    <name type="common">European freshwater eel</name>
    <name type="synonym">Muraena anguilla</name>
    <dbReference type="NCBI Taxonomy" id="7936"/>
    <lineage>
        <taxon>Eukaryota</taxon>
        <taxon>Metazoa</taxon>
        <taxon>Chordata</taxon>
        <taxon>Craniata</taxon>
        <taxon>Vertebrata</taxon>
        <taxon>Euteleostomi</taxon>
        <taxon>Actinopterygii</taxon>
        <taxon>Neopterygii</taxon>
        <taxon>Teleostei</taxon>
        <taxon>Anguilliformes</taxon>
        <taxon>Anguillidae</taxon>
        <taxon>Anguilla</taxon>
    </lineage>
</organism>
<sequence>MAVEPQVWELCCNCSVFMCFQWFAVWSAHRNVLHRLSLLWRQSKWHLEHYCVFMHDREGAYNMSHIRLNLQDLKPERSCLLGTVLEISASSLCRIIKK</sequence>
<evidence type="ECO:0000313" key="1">
    <source>
        <dbReference type="EMBL" id="JAH90695.1"/>
    </source>
</evidence>
<proteinExistence type="predicted"/>
<protein>
    <submittedName>
        <fullName evidence="1">Uncharacterized protein</fullName>
    </submittedName>
</protein>
<dbReference type="EMBL" id="GBXM01017882">
    <property type="protein sequence ID" value="JAH90695.1"/>
    <property type="molecule type" value="Transcribed_RNA"/>
</dbReference>
<dbReference type="AlphaFoldDB" id="A0A0E9WM84"/>
<reference evidence="1" key="2">
    <citation type="journal article" date="2015" name="Fish Shellfish Immunol.">
        <title>Early steps in the European eel (Anguilla anguilla)-Vibrio vulnificus interaction in the gills: Role of the RtxA13 toxin.</title>
        <authorList>
            <person name="Callol A."/>
            <person name="Pajuelo D."/>
            <person name="Ebbesson L."/>
            <person name="Teles M."/>
            <person name="MacKenzie S."/>
            <person name="Amaro C."/>
        </authorList>
    </citation>
    <scope>NUCLEOTIDE SEQUENCE</scope>
</reference>
<reference evidence="1" key="1">
    <citation type="submission" date="2014-11" db="EMBL/GenBank/DDBJ databases">
        <authorList>
            <person name="Amaro Gonzalez C."/>
        </authorList>
    </citation>
    <scope>NUCLEOTIDE SEQUENCE</scope>
</reference>
<name>A0A0E9WM84_ANGAN</name>
<accession>A0A0E9WM84</accession>